<dbReference type="GO" id="GO:0003724">
    <property type="term" value="F:RNA helicase activity"/>
    <property type="evidence" value="ECO:0007669"/>
    <property type="project" value="InterPro"/>
</dbReference>
<evidence type="ECO:0000256" key="6">
    <source>
        <dbReference type="ARBA" id="ARBA00022839"/>
    </source>
</evidence>
<evidence type="ECO:0000313" key="16">
    <source>
        <dbReference type="Proteomes" id="UP000708148"/>
    </source>
</evidence>
<dbReference type="SMART" id="SM00449">
    <property type="entry name" value="SPRY"/>
    <property type="match status" value="1"/>
</dbReference>
<keyword evidence="4 10" id="KW-0378">Hydrolase</keyword>
<dbReference type="GO" id="GO:0004527">
    <property type="term" value="F:exonuclease activity"/>
    <property type="evidence" value="ECO:0007669"/>
    <property type="project" value="UniProtKB-KW"/>
</dbReference>
<dbReference type="InterPro" id="IPR050079">
    <property type="entry name" value="DEAD_box_RNA_helicase"/>
</dbReference>
<keyword evidence="16" id="KW-1185">Reference proteome</keyword>
<organism evidence="15 16">
    <name type="scientific">Ostreobium quekettii</name>
    <dbReference type="NCBI Taxonomy" id="121088"/>
    <lineage>
        <taxon>Eukaryota</taxon>
        <taxon>Viridiplantae</taxon>
        <taxon>Chlorophyta</taxon>
        <taxon>core chlorophytes</taxon>
        <taxon>Ulvophyceae</taxon>
        <taxon>TCBD clade</taxon>
        <taxon>Bryopsidales</taxon>
        <taxon>Ostreobineae</taxon>
        <taxon>Ostreobiaceae</taxon>
        <taxon>Ostreobium</taxon>
    </lineage>
</organism>
<evidence type="ECO:0000259" key="13">
    <source>
        <dbReference type="PROSITE" id="PS51194"/>
    </source>
</evidence>
<comment type="similarity">
    <text evidence="1">Belongs to the DEAD box helicase family. DDX1 subfamily.</text>
</comment>
<dbReference type="PROSITE" id="PS00039">
    <property type="entry name" value="DEAD_ATP_HELICASE"/>
    <property type="match status" value="1"/>
</dbReference>
<proteinExistence type="inferred from homology"/>
<evidence type="ECO:0000313" key="15">
    <source>
        <dbReference type="EMBL" id="CAD7699595.1"/>
    </source>
</evidence>
<keyword evidence="2" id="KW-0540">Nuclease</keyword>
<evidence type="ECO:0000259" key="12">
    <source>
        <dbReference type="PROSITE" id="PS51192"/>
    </source>
</evidence>
<evidence type="ECO:0000256" key="2">
    <source>
        <dbReference type="ARBA" id="ARBA00022722"/>
    </source>
</evidence>
<dbReference type="InterPro" id="IPR027417">
    <property type="entry name" value="P-loop_NTPase"/>
</dbReference>
<dbReference type="Pfam" id="PF00271">
    <property type="entry name" value="Helicase_C"/>
    <property type="match status" value="1"/>
</dbReference>
<dbReference type="PROSITE" id="PS51194">
    <property type="entry name" value="HELICASE_CTER"/>
    <property type="match status" value="1"/>
</dbReference>
<keyword evidence="5 10" id="KW-0347">Helicase</keyword>
<evidence type="ECO:0000256" key="4">
    <source>
        <dbReference type="ARBA" id="ARBA00022801"/>
    </source>
</evidence>
<dbReference type="AlphaFoldDB" id="A0A8S1IXA9"/>
<dbReference type="InterPro" id="IPR000629">
    <property type="entry name" value="RNA-helicase_DEAD-box_CS"/>
</dbReference>
<dbReference type="InterPro" id="IPR001870">
    <property type="entry name" value="B30.2/SPRY"/>
</dbReference>
<dbReference type="Pfam" id="PF00622">
    <property type="entry name" value="SPRY"/>
    <property type="match status" value="1"/>
</dbReference>
<dbReference type="PANTHER" id="PTHR47959">
    <property type="entry name" value="ATP-DEPENDENT RNA HELICASE RHLE-RELATED"/>
    <property type="match status" value="1"/>
</dbReference>
<dbReference type="InterPro" id="IPR011545">
    <property type="entry name" value="DEAD/DEAH_box_helicase_dom"/>
</dbReference>
<dbReference type="SUPFAM" id="SSF52540">
    <property type="entry name" value="P-loop containing nucleoside triphosphate hydrolases"/>
    <property type="match status" value="2"/>
</dbReference>
<evidence type="ECO:0000259" key="11">
    <source>
        <dbReference type="PROSITE" id="PS50188"/>
    </source>
</evidence>
<dbReference type="InterPro" id="IPR003877">
    <property type="entry name" value="SPRY_dom"/>
</dbReference>
<dbReference type="Gene3D" id="3.40.50.300">
    <property type="entry name" value="P-loop containing nucleotide triphosphate hydrolases"/>
    <property type="match status" value="3"/>
</dbReference>
<feature type="short sequence motif" description="Q motif" evidence="9">
    <location>
        <begin position="2"/>
        <end position="30"/>
    </location>
</feature>
<evidence type="ECO:0000256" key="5">
    <source>
        <dbReference type="ARBA" id="ARBA00022806"/>
    </source>
</evidence>
<dbReference type="Gene3D" id="2.60.120.920">
    <property type="match status" value="1"/>
</dbReference>
<dbReference type="SMART" id="SM00487">
    <property type="entry name" value="DEXDc"/>
    <property type="match status" value="1"/>
</dbReference>
<comment type="caution">
    <text evidence="15">The sequence shown here is derived from an EMBL/GenBank/DDBJ whole genome shotgun (WGS) entry which is preliminary data.</text>
</comment>
<dbReference type="Proteomes" id="UP000708148">
    <property type="component" value="Unassembled WGS sequence"/>
</dbReference>
<name>A0A8S1IXA9_9CHLO</name>
<dbReference type="InterPro" id="IPR013320">
    <property type="entry name" value="ConA-like_dom_sf"/>
</dbReference>
<evidence type="ECO:0000256" key="8">
    <source>
        <dbReference type="ARBA" id="ARBA00032348"/>
    </source>
</evidence>
<dbReference type="GO" id="GO:0005524">
    <property type="term" value="F:ATP binding"/>
    <property type="evidence" value="ECO:0007669"/>
    <property type="project" value="UniProtKB-KW"/>
</dbReference>
<dbReference type="CDD" id="cd18787">
    <property type="entry name" value="SF2_C_DEAD"/>
    <property type="match status" value="1"/>
</dbReference>
<dbReference type="OrthoDB" id="1735at2759"/>
<evidence type="ECO:0000256" key="7">
    <source>
        <dbReference type="ARBA" id="ARBA00022840"/>
    </source>
</evidence>
<evidence type="ECO:0000256" key="1">
    <source>
        <dbReference type="ARBA" id="ARBA00008765"/>
    </source>
</evidence>
<dbReference type="GO" id="GO:0003676">
    <property type="term" value="F:nucleic acid binding"/>
    <property type="evidence" value="ECO:0007669"/>
    <property type="project" value="InterPro"/>
</dbReference>
<feature type="domain" description="DEAD-box RNA helicase Q" evidence="14">
    <location>
        <begin position="2"/>
        <end position="30"/>
    </location>
</feature>
<dbReference type="InterPro" id="IPR043136">
    <property type="entry name" value="B30.2/SPRY_sf"/>
</dbReference>
<evidence type="ECO:0000256" key="9">
    <source>
        <dbReference type="PROSITE-ProRule" id="PRU00552"/>
    </source>
</evidence>
<keyword evidence="6" id="KW-0269">Exonuclease</keyword>
<feature type="domain" description="B30.2/SPRY" evidence="11">
    <location>
        <begin position="71"/>
        <end position="248"/>
    </location>
</feature>
<dbReference type="PROSITE" id="PS51192">
    <property type="entry name" value="HELICASE_ATP_BIND_1"/>
    <property type="match status" value="1"/>
</dbReference>
<dbReference type="PROSITE" id="PS51195">
    <property type="entry name" value="Q_MOTIF"/>
    <property type="match status" value="1"/>
</dbReference>
<accession>A0A8S1IXA9</accession>
<reference evidence="15" key="1">
    <citation type="submission" date="2020-12" db="EMBL/GenBank/DDBJ databases">
        <authorList>
            <person name="Iha C."/>
        </authorList>
    </citation>
    <scope>NUCLEOTIDE SEQUENCE</scope>
</reference>
<dbReference type="SUPFAM" id="SSF49899">
    <property type="entry name" value="Concanavalin A-like lectins/glucanases"/>
    <property type="match status" value="1"/>
</dbReference>
<keyword evidence="7 10" id="KW-0067">ATP-binding</keyword>
<protein>
    <recommendedName>
        <fullName evidence="8">DEAD box protein 1</fullName>
    </recommendedName>
</protein>
<dbReference type="EMBL" id="CAJHUC010001068">
    <property type="protein sequence ID" value="CAD7699595.1"/>
    <property type="molecule type" value="Genomic_DNA"/>
</dbReference>
<feature type="domain" description="Helicase ATP-binding" evidence="12">
    <location>
        <begin position="247"/>
        <end position="425"/>
    </location>
</feature>
<dbReference type="SMART" id="SM00490">
    <property type="entry name" value="HELICc"/>
    <property type="match status" value="1"/>
</dbReference>
<evidence type="ECO:0000256" key="10">
    <source>
        <dbReference type="RuleBase" id="RU000492"/>
    </source>
</evidence>
<keyword evidence="3 10" id="KW-0547">Nucleotide-binding</keyword>
<feature type="domain" description="Helicase C-terminal" evidence="13">
    <location>
        <begin position="484"/>
        <end position="688"/>
    </location>
</feature>
<sequence length="746" mass="81713">MAAFAEVGLMPELIRAVEDLGWMLPTPIQSESVPLILGGGDIMAAAETGSGKTGAFALPILQIVHEALRKSASAGKGVSQSNGSSQQNVRCQLNVQDRDAVFAISPDGLRCQSRAPQSWAGCRATVGVFAGKVYYEAKVTDEGLCRIGWSTQASKLDGLGFDAQSFGYGGTGKKSHKRRFDDYGELYGLGDTIGCMFDSETMQVSYSKNGQDLGVAFSVTQNLQGQVFYPTICLKNAEMAVNFGETAFEYDPPPGFVGIAKAPPSTTATAMDPPRSAHGGERRPLCIILEPARDLAEQTHDCITDFGKYLKAPTVANALFVGGVDAKAQARALREGVDIVTGTPGRITDFINSGKLSVDKVRFFVLDEADRLLDTGNQPAIMQLFRQFPKSGKGMDRLQVLMFSATLHSEEVKQLSSQICQNPIVIDLKGKGSVPDTVDHVIVRADPHEDRTWLQTAPKVPTDNVHVLDSIGPNVSTKECYSEAVKRLKPRILRRIIDAHKMDQCLIFCRTNFDCDNLETFLNQLGGGQGFRGRREHGKENPYSCAVLAGARNMHERRMALECFKAGEVRFLICTDVAARGIDIRELPYVINMTLPDRSEDYIHRVGRVGRADTMGLAISIVSTVPEKVWYCSVKGYRPWLEPDAENTRTNKEGGHTVWYDESQYLKDIEARIGHPIDTLGPDMSLPASIQARSTVAYGQQRGGGDTSQAAEHMQQIRQSVEQLARLEWEAQTSFLTLGRKFGTAR</sequence>
<dbReference type="PROSITE" id="PS50188">
    <property type="entry name" value="B302_SPRY"/>
    <property type="match status" value="1"/>
</dbReference>
<dbReference type="InterPro" id="IPR014001">
    <property type="entry name" value="Helicase_ATP-bd"/>
</dbReference>
<gene>
    <name evidence="15" type="ORF">OSTQU699_LOCUS4954</name>
</gene>
<dbReference type="Pfam" id="PF00270">
    <property type="entry name" value="DEAD"/>
    <property type="match status" value="2"/>
</dbReference>
<dbReference type="PANTHER" id="PTHR47959:SF13">
    <property type="entry name" value="ATP-DEPENDENT RNA HELICASE RHLE"/>
    <property type="match status" value="1"/>
</dbReference>
<evidence type="ECO:0000256" key="3">
    <source>
        <dbReference type="ARBA" id="ARBA00022741"/>
    </source>
</evidence>
<dbReference type="GO" id="GO:0005829">
    <property type="term" value="C:cytosol"/>
    <property type="evidence" value="ECO:0007669"/>
    <property type="project" value="TreeGrafter"/>
</dbReference>
<evidence type="ECO:0000259" key="14">
    <source>
        <dbReference type="PROSITE" id="PS51195"/>
    </source>
</evidence>
<dbReference type="InterPro" id="IPR014014">
    <property type="entry name" value="RNA_helicase_DEAD_Q_motif"/>
</dbReference>
<dbReference type="CDD" id="cd12873">
    <property type="entry name" value="SPRY_DDX1"/>
    <property type="match status" value="1"/>
</dbReference>
<dbReference type="InterPro" id="IPR001650">
    <property type="entry name" value="Helicase_C-like"/>
</dbReference>